<dbReference type="InterPro" id="IPR036352">
    <property type="entry name" value="Semap_dom_sf"/>
</dbReference>
<dbReference type="GO" id="GO:0030215">
    <property type="term" value="F:semaphorin receptor binding"/>
    <property type="evidence" value="ECO:0007669"/>
    <property type="project" value="InterPro"/>
</dbReference>
<keyword evidence="10" id="KW-0325">Glycoprotein</keyword>
<evidence type="ECO:0000256" key="14">
    <source>
        <dbReference type="SAM" id="SignalP"/>
    </source>
</evidence>
<evidence type="ECO:0000256" key="13">
    <source>
        <dbReference type="SAM" id="Phobius"/>
    </source>
</evidence>
<reference evidence="16 17" key="1">
    <citation type="journal article" date="2017" name="Curr. Biol.">
        <title>Genome architecture and evolution of a unichromosomal asexual nematode.</title>
        <authorList>
            <person name="Fradin H."/>
            <person name="Zegar C."/>
            <person name="Gutwein M."/>
            <person name="Lucas J."/>
            <person name="Kovtun M."/>
            <person name="Corcoran D."/>
            <person name="Baugh L.R."/>
            <person name="Kiontke K."/>
            <person name="Gunsalus K."/>
            <person name="Fitch D.H."/>
            <person name="Piano F."/>
        </authorList>
    </citation>
    <scope>NUCLEOTIDE SEQUENCE [LARGE SCALE GENOMIC DNA]</scope>
    <source>
        <strain evidence="16">PF1309</strain>
    </source>
</reference>
<dbReference type="Pfam" id="PF01403">
    <property type="entry name" value="Sema"/>
    <property type="match status" value="1"/>
</dbReference>
<keyword evidence="9" id="KW-1015">Disulfide bond</keyword>
<dbReference type="GO" id="GO:0071526">
    <property type="term" value="P:semaphorin-plexin signaling pathway"/>
    <property type="evidence" value="ECO:0007669"/>
    <property type="project" value="TreeGrafter"/>
</dbReference>
<keyword evidence="5" id="KW-0221">Differentiation</keyword>
<keyword evidence="4 13" id="KW-0812">Transmembrane</keyword>
<evidence type="ECO:0000256" key="10">
    <source>
        <dbReference type="ARBA" id="ARBA00023180"/>
    </source>
</evidence>
<dbReference type="InterPro" id="IPR016201">
    <property type="entry name" value="PSI"/>
</dbReference>
<dbReference type="SMART" id="SM00423">
    <property type="entry name" value="PSI"/>
    <property type="match status" value="1"/>
</dbReference>
<dbReference type="OrthoDB" id="9988752at2759"/>
<dbReference type="PROSITE" id="PS51004">
    <property type="entry name" value="SEMA"/>
    <property type="match status" value="1"/>
</dbReference>
<comment type="subcellular location">
    <subcellularLocation>
        <location evidence="1">Membrane</location>
    </subcellularLocation>
</comment>
<evidence type="ECO:0000259" key="15">
    <source>
        <dbReference type="PROSITE" id="PS51004"/>
    </source>
</evidence>
<dbReference type="STRING" id="2018661.A0A2A2JKV9"/>
<gene>
    <name evidence="16" type="ORF">WR25_12440</name>
</gene>
<feature type="chain" id="PRO_5012155092" description="Semaphorin-1A" evidence="14">
    <location>
        <begin position="27"/>
        <end position="714"/>
    </location>
</feature>
<dbReference type="Proteomes" id="UP000218231">
    <property type="component" value="Unassembled WGS sequence"/>
</dbReference>
<evidence type="ECO:0000256" key="3">
    <source>
        <dbReference type="ARBA" id="ARBA00022473"/>
    </source>
</evidence>
<organism evidence="16 17">
    <name type="scientific">Diploscapter pachys</name>
    <dbReference type="NCBI Taxonomy" id="2018661"/>
    <lineage>
        <taxon>Eukaryota</taxon>
        <taxon>Metazoa</taxon>
        <taxon>Ecdysozoa</taxon>
        <taxon>Nematoda</taxon>
        <taxon>Chromadorea</taxon>
        <taxon>Rhabditida</taxon>
        <taxon>Rhabditina</taxon>
        <taxon>Rhabditomorpha</taxon>
        <taxon>Rhabditoidea</taxon>
        <taxon>Rhabditidae</taxon>
        <taxon>Diploscapter</taxon>
    </lineage>
</organism>
<evidence type="ECO:0000256" key="2">
    <source>
        <dbReference type="ARBA" id="ARBA00009492"/>
    </source>
</evidence>
<accession>A0A2A2JKV9</accession>
<evidence type="ECO:0000256" key="6">
    <source>
        <dbReference type="ARBA" id="ARBA00022902"/>
    </source>
</evidence>
<evidence type="ECO:0000256" key="8">
    <source>
        <dbReference type="ARBA" id="ARBA00023136"/>
    </source>
</evidence>
<evidence type="ECO:0000256" key="5">
    <source>
        <dbReference type="ARBA" id="ARBA00022782"/>
    </source>
</evidence>
<dbReference type="InterPro" id="IPR015943">
    <property type="entry name" value="WD40/YVTN_repeat-like_dom_sf"/>
</dbReference>
<comment type="caution">
    <text evidence="16">The sequence shown here is derived from an EMBL/GenBank/DDBJ whole genome shotgun (WGS) entry which is preliminary data.</text>
</comment>
<comment type="similarity">
    <text evidence="2">Belongs to the semaphorin family.</text>
</comment>
<protein>
    <recommendedName>
        <fullName evidence="11">Semaphorin-1A</fullName>
    </recommendedName>
</protein>
<dbReference type="SMART" id="SM00630">
    <property type="entry name" value="Sema"/>
    <property type="match status" value="1"/>
</dbReference>
<evidence type="ECO:0000313" key="16">
    <source>
        <dbReference type="EMBL" id="PAV62323.1"/>
    </source>
</evidence>
<feature type="domain" description="Sema" evidence="15">
    <location>
        <begin position="20"/>
        <end position="494"/>
    </location>
</feature>
<evidence type="ECO:0000313" key="17">
    <source>
        <dbReference type="Proteomes" id="UP000218231"/>
    </source>
</evidence>
<dbReference type="GO" id="GO:0045499">
    <property type="term" value="F:chemorepellent activity"/>
    <property type="evidence" value="ECO:0007669"/>
    <property type="project" value="TreeGrafter"/>
</dbReference>
<name>A0A2A2JKV9_9BILA</name>
<keyword evidence="3" id="KW-0217">Developmental protein</keyword>
<evidence type="ECO:0000256" key="12">
    <source>
        <dbReference type="PROSITE-ProRule" id="PRU00352"/>
    </source>
</evidence>
<evidence type="ECO:0000256" key="7">
    <source>
        <dbReference type="ARBA" id="ARBA00022989"/>
    </source>
</evidence>
<dbReference type="SUPFAM" id="SSF101912">
    <property type="entry name" value="Sema domain"/>
    <property type="match status" value="1"/>
</dbReference>
<keyword evidence="6" id="KW-0524">Neurogenesis</keyword>
<dbReference type="EMBL" id="LIAE01010375">
    <property type="protein sequence ID" value="PAV62323.1"/>
    <property type="molecule type" value="Genomic_DNA"/>
</dbReference>
<dbReference type="InterPro" id="IPR002165">
    <property type="entry name" value="Plexin_repeat"/>
</dbReference>
<dbReference type="AlphaFoldDB" id="A0A2A2JKV9"/>
<dbReference type="GO" id="GO:0005886">
    <property type="term" value="C:plasma membrane"/>
    <property type="evidence" value="ECO:0007669"/>
    <property type="project" value="TreeGrafter"/>
</dbReference>
<dbReference type="GO" id="GO:0030335">
    <property type="term" value="P:positive regulation of cell migration"/>
    <property type="evidence" value="ECO:0007669"/>
    <property type="project" value="TreeGrafter"/>
</dbReference>
<keyword evidence="17" id="KW-1185">Reference proteome</keyword>
<feature type="transmembrane region" description="Helical" evidence="13">
    <location>
        <begin position="577"/>
        <end position="597"/>
    </location>
</feature>
<evidence type="ECO:0000256" key="11">
    <source>
        <dbReference type="ARBA" id="ARBA00074143"/>
    </source>
</evidence>
<keyword evidence="8 13" id="KW-0472">Membrane</keyword>
<keyword evidence="7 13" id="KW-1133">Transmembrane helix</keyword>
<dbReference type="PANTHER" id="PTHR11036:SF127">
    <property type="entry name" value="SEMAPHORIN-1A"/>
    <property type="match status" value="1"/>
</dbReference>
<keyword evidence="14" id="KW-0732">Signal</keyword>
<evidence type="ECO:0000256" key="4">
    <source>
        <dbReference type="ARBA" id="ARBA00022692"/>
    </source>
</evidence>
<dbReference type="Pfam" id="PF01437">
    <property type="entry name" value="PSI"/>
    <property type="match status" value="1"/>
</dbReference>
<feature type="signal peptide" evidence="14">
    <location>
        <begin position="1"/>
        <end position="26"/>
    </location>
</feature>
<evidence type="ECO:0000256" key="9">
    <source>
        <dbReference type="ARBA" id="ARBA00023157"/>
    </source>
</evidence>
<dbReference type="FunFam" id="3.30.1680.10:FF:000016">
    <property type="entry name" value="Putative Semaphorin-6B"/>
    <property type="match status" value="1"/>
</dbReference>
<dbReference type="PANTHER" id="PTHR11036">
    <property type="entry name" value="SEMAPHORIN"/>
    <property type="match status" value="1"/>
</dbReference>
<dbReference type="Gene3D" id="3.30.1680.10">
    <property type="entry name" value="ligand-binding face of the semaphorins, domain 2"/>
    <property type="match status" value="1"/>
</dbReference>
<dbReference type="InterPro" id="IPR001627">
    <property type="entry name" value="Semap_dom"/>
</dbReference>
<proteinExistence type="inferred from homology"/>
<dbReference type="SUPFAM" id="SSF103575">
    <property type="entry name" value="Plexin repeat"/>
    <property type="match status" value="1"/>
</dbReference>
<dbReference type="GO" id="GO:0007411">
    <property type="term" value="P:axon guidance"/>
    <property type="evidence" value="ECO:0007669"/>
    <property type="project" value="TreeGrafter"/>
</dbReference>
<dbReference type="InterPro" id="IPR027231">
    <property type="entry name" value="Semaphorin"/>
</dbReference>
<comment type="caution">
    <text evidence="12">Lacks conserved residue(s) required for the propagation of feature annotation.</text>
</comment>
<dbReference type="FunFam" id="2.130.10.10:FF:001082">
    <property type="entry name" value="Protein CBR-SMP-1"/>
    <property type="match status" value="1"/>
</dbReference>
<sequence length="714" mass="78905">MGKWFLSSSLLRQFLPIFYLISLATAQLNLRPKQHVNAAGLGYRFGQSSDNAEDSDHFKLLAADGESLLVGARNAVYNLSLATLNVQHKIDWKPPADQIEECIMKGKTKADCQNYIRVLAVKNSGQVLVCGTHAFSPKCREYTYSNADAKLENTKQFEGQGISPYDPRDNSTALYMPDSGEIYAATVSDFVGNDPLIYRRKLNEGERTGLRTQRDDARVLDAPNFVATFVYKEHVYFWYRERASEAVDNNEERQVYARVARVCSNDRGGPRPASERWTSFLKARLNCSLASPTPFYFNELKAVSDPIPSTNGDHIVYALFSTPDSPVQMSAVCTFSMKRIREEFDHGTFKRQRNTDSLWEAFPRSEMPKPRPGTCVPDSVRLPEATISFVLANPLMHKCINSVNGPLLIEGVDRAQLTQIAVLPQIQSVNGQKFDVIYLGTVDGNVLKVVNTGDNVTVVQMTKIFAHPQPVVNLLTKSQQLVVVSSNEIAAIGVQQCEQQTSCSRCVQLQDPHCAWDVNSGRCVSESSWSGGHFIQNLAMGQSEQCPDGIAIDDPYYIDMPSGRVERQGSAYSAQSLLLGCVLCITITGLAAFLVGYRVAICRRGLSDVPHSAASSSGSDYSFGRARLTRHDSLTACAKLDPYAGVPQQKQSVDATSLVLSMSHHISQAPSSHQAMSQSQHASGFTTPRDRNAILTSLHQSTLPRDYKVKKVYL</sequence>
<evidence type="ECO:0000256" key="1">
    <source>
        <dbReference type="ARBA" id="ARBA00004370"/>
    </source>
</evidence>
<dbReference type="Gene3D" id="2.130.10.10">
    <property type="entry name" value="YVTN repeat-like/Quinoprotein amine dehydrogenase"/>
    <property type="match status" value="1"/>
</dbReference>